<feature type="coiled-coil region" evidence="14">
    <location>
        <begin position="228"/>
        <end position="255"/>
    </location>
</feature>
<dbReference type="Gene3D" id="6.10.340.10">
    <property type="match status" value="1"/>
</dbReference>
<sequence>MKRIKYFYKLLFSYIFILLAAFILLSAMFLSLAENLAYRTKVDELTSYGTKIIDELEKKEMNVHVVKLKHFSSLLHARDTKFFIFNEKGEITQSPVHVKKNPLLSEAEWKKIQHGETLQIKRDVNRFEQPVSIVAIPYMRNGELQGGVMLTAPIHSTLQIVTELNRYLLIAAGVTFLIVLVVSIFFSRSLVKRVQRLRQATAMISKGQYDVHVPIGQYDEIGLLGNDFNNMAQQLHKAQKEINRLEKRKRQFIADVSHELKTPLTTINGLVEGMKNDLIPEEKKQRCFEMMEQETKRLIRLVNETLDYEKILSNEITLQKEAIEVKEVFEVISEQLELQAEEKENTIGIDVPASLFVYADYDRLLQILLNITKNSLQFTENGTIMLRGKEEGQMTIIEIEDTGIGMGREEISAMWSRFYKADTSRTNSYGEFGLGLSIVKELVKLHNGTIEVKSEQGKGTTFIMRFPRL</sequence>
<dbReference type="Pfam" id="PF00672">
    <property type="entry name" value="HAMP"/>
    <property type="match status" value="1"/>
</dbReference>
<dbReference type="SMART" id="SM00304">
    <property type="entry name" value="HAMP"/>
    <property type="match status" value="1"/>
</dbReference>
<evidence type="ECO:0000256" key="11">
    <source>
        <dbReference type="ARBA" id="ARBA00022989"/>
    </source>
</evidence>
<evidence type="ECO:0000256" key="14">
    <source>
        <dbReference type="SAM" id="Coils"/>
    </source>
</evidence>
<dbReference type="InterPro" id="IPR003660">
    <property type="entry name" value="HAMP_dom"/>
</dbReference>
<feature type="domain" description="Histidine kinase" evidence="16">
    <location>
        <begin position="255"/>
        <end position="469"/>
    </location>
</feature>
<dbReference type="InterPro" id="IPR004358">
    <property type="entry name" value="Sig_transdc_His_kin-like_C"/>
</dbReference>
<protein>
    <recommendedName>
        <fullName evidence="3">histidine kinase</fullName>
        <ecNumber evidence="3">2.7.13.3</ecNumber>
    </recommendedName>
</protein>
<comment type="catalytic activity">
    <reaction evidence="1">
        <text>ATP + protein L-histidine = ADP + protein N-phospho-L-histidine.</text>
        <dbReference type="EC" id="2.7.13.3"/>
    </reaction>
</comment>
<evidence type="ECO:0000259" key="17">
    <source>
        <dbReference type="PROSITE" id="PS50885"/>
    </source>
</evidence>
<keyword evidence="5" id="KW-0597">Phosphoprotein</keyword>
<keyword evidence="10" id="KW-0067">ATP-binding</keyword>
<keyword evidence="14" id="KW-0175">Coiled coil</keyword>
<dbReference type="RefSeq" id="WP_230575294.1">
    <property type="nucleotide sequence ID" value="NZ_CAKJTI010000010.1"/>
</dbReference>
<accession>A0ABM8YC06</accession>
<dbReference type="EC" id="2.7.13.3" evidence="3"/>
<evidence type="ECO:0000256" key="10">
    <source>
        <dbReference type="ARBA" id="ARBA00022840"/>
    </source>
</evidence>
<evidence type="ECO:0000256" key="13">
    <source>
        <dbReference type="ARBA" id="ARBA00023136"/>
    </source>
</evidence>
<dbReference type="SMART" id="SM00388">
    <property type="entry name" value="HisKA"/>
    <property type="match status" value="1"/>
</dbReference>
<keyword evidence="12" id="KW-0902">Two-component regulatory system</keyword>
<evidence type="ECO:0000256" key="15">
    <source>
        <dbReference type="SAM" id="Phobius"/>
    </source>
</evidence>
<dbReference type="PANTHER" id="PTHR45528">
    <property type="entry name" value="SENSOR HISTIDINE KINASE CPXA"/>
    <property type="match status" value="1"/>
</dbReference>
<dbReference type="InterPro" id="IPR050398">
    <property type="entry name" value="HssS/ArlS-like"/>
</dbReference>
<feature type="transmembrane region" description="Helical" evidence="15">
    <location>
        <begin position="167"/>
        <end position="186"/>
    </location>
</feature>
<dbReference type="SUPFAM" id="SSF55874">
    <property type="entry name" value="ATPase domain of HSP90 chaperone/DNA topoisomerase II/histidine kinase"/>
    <property type="match status" value="1"/>
</dbReference>
<dbReference type="SUPFAM" id="SSF47384">
    <property type="entry name" value="Homodimeric domain of signal transducing histidine kinase"/>
    <property type="match status" value="1"/>
</dbReference>
<evidence type="ECO:0000256" key="8">
    <source>
        <dbReference type="ARBA" id="ARBA00022741"/>
    </source>
</evidence>
<dbReference type="InterPro" id="IPR036890">
    <property type="entry name" value="HATPase_C_sf"/>
</dbReference>
<dbReference type="Gene3D" id="3.30.565.10">
    <property type="entry name" value="Histidine kinase-like ATPase, C-terminal domain"/>
    <property type="match status" value="1"/>
</dbReference>
<evidence type="ECO:0000256" key="7">
    <source>
        <dbReference type="ARBA" id="ARBA00022692"/>
    </source>
</evidence>
<evidence type="ECO:0000256" key="4">
    <source>
        <dbReference type="ARBA" id="ARBA00022475"/>
    </source>
</evidence>
<dbReference type="Gene3D" id="1.10.287.130">
    <property type="match status" value="1"/>
</dbReference>
<evidence type="ECO:0000313" key="19">
    <source>
        <dbReference type="Proteomes" id="UP000789423"/>
    </source>
</evidence>
<comment type="caution">
    <text evidence="18">The sequence shown here is derived from an EMBL/GenBank/DDBJ whole genome shotgun (WGS) entry which is preliminary data.</text>
</comment>
<keyword evidence="19" id="KW-1185">Reference proteome</keyword>
<evidence type="ECO:0000256" key="1">
    <source>
        <dbReference type="ARBA" id="ARBA00000085"/>
    </source>
</evidence>
<keyword evidence="8" id="KW-0547">Nucleotide-binding</keyword>
<dbReference type="Pfam" id="PF00512">
    <property type="entry name" value="HisKA"/>
    <property type="match status" value="1"/>
</dbReference>
<evidence type="ECO:0000256" key="12">
    <source>
        <dbReference type="ARBA" id="ARBA00023012"/>
    </source>
</evidence>
<evidence type="ECO:0000256" key="6">
    <source>
        <dbReference type="ARBA" id="ARBA00022679"/>
    </source>
</evidence>
<dbReference type="Pfam" id="PF02518">
    <property type="entry name" value="HATPase_c"/>
    <property type="match status" value="1"/>
</dbReference>
<comment type="subcellular location">
    <subcellularLocation>
        <location evidence="2">Cell membrane</location>
        <topology evidence="2">Multi-pass membrane protein</topology>
    </subcellularLocation>
</comment>
<name>A0ABM8YC06_9BACI</name>
<evidence type="ECO:0000259" key="16">
    <source>
        <dbReference type="PROSITE" id="PS50109"/>
    </source>
</evidence>
<keyword evidence="13 15" id="KW-0472">Membrane</keyword>
<dbReference type="PRINTS" id="PR00344">
    <property type="entry name" value="BCTRLSENSOR"/>
</dbReference>
<feature type="domain" description="HAMP" evidence="17">
    <location>
        <begin position="188"/>
        <end position="240"/>
    </location>
</feature>
<keyword evidence="6 18" id="KW-0808">Transferase</keyword>
<dbReference type="PANTHER" id="PTHR45528:SF1">
    <property type="entry name" value="SENSOR HISTIDINE KINASE CPXA"/>
    <property type="match status" value="1"/>
</dbReference>
<dbReference type="CDD" id="cd00082">
    <property type="entry name" value="HisKA"/>
    <property type="match status" value="1"/>
</dbReference>
<dbReference type="SUPFAM" id="SSF158472">
    <property type="entry name" value="HAMP domain-like"/>
    <property type="match status" value="1"/>
</dbReference>
<evidence type="ECO:0000256" key="5">
    <source>
        <dbReference type="ARBA" id="ARBA00022553"/>
    </source>
</evidence>
<evidence type="ECO:0000313" key="18">
    <source>
        <dbReference type="EMBL" id="CAG9613204.1"/>
    </source>
</evidence>
<gene>
    <name evidence="18" type="primary">rcsC_1</name>
    <name evidence="18" type="ORF">BACCIP111899_02399</name>
</gene>
<dbReference type="SMART" id="SM00387">
    <property type="entry name" value="HATPase_c"/>
    <property type="match status" value="1"/>
</dbReference>
<keyword evidence="9 18" id="KW-0418">Kinase</keyword>
<dbReference type="InterPro" id="IPR003594">
    <property type="entry name" value="HATPase_dom"/>
</dbReference>
<dbReference type="InterPro" id="IPR003661">
    <property type="entry name" value="HisK_dim/P_dom"/>
</dbReference>
<keyword evidence="4" id="KW-1003">Cell membrane</keyword>
<proteinExistence type="predicted"/>
<keyword evidence="7 15" id="KW-0812">Transmembrane</keyword>
<evidence type="ECO:0000256" key="9">
    <source>
        <dbReference type="ARBA" id="ARBA00022777"/>
    </source>
</evidence>
<dbReference type="CDD" id="cd06225">
    <property type="entry name" value="HAMP"/>
    <property type="match status" value="1"/>
</dbReference>
<dbReference type="PROSITE" id="PS50109">
    <property type="entry name" value="HIS_KIN"/>
    <property type="match status" value="1"/>
</dbReference>
<dbReference type="Proteomes" id="UP000789423">
    <property type="component" value="Unassembled WGS sequence"/>
</dbReference>
<organism evidence="18 19">
    <name type="scientific">Bacillus rhizoplanae</name>
    <dbReference type="NCBI Taxonomy" id="2880966"/>
    <lineage>
        <taxon>Bacteria</taxon>
        <taxon>Bacillati</taxon>
        <taxon>Bacillota</taxon>
        <taxon>Bacilli</taxon>
        <taxon>Bacillales</taxon>
        <taxon>Bacillaceae</taxon>
        <taxon>Bacillus</taxon>
    </lineage>
</organism>
<reference evidence="18 19" key="1">
    <citation type="submission" date="2021-10" db="EMBL/GenBank/DDBJ databases">
        <authorList>
            <person name="Criscuolo A."/>
        </authorList>
    </citation>
    <scope>NUCLEOTIDE SEQUENCE [LARGE SCALE GENOMIC DNA]</scope>
    <source>
        <strain evidence="19">CIP 111899</strain>
    </source>
</reference>
<dbReference type="EMBL" id="CAKJTI010000010">
    <property type="protein sequence ID" value="CAG9613204.1"/>
    <property type="molecule type" value="Genomic_DNA"/>
</dbReference>
<evidence type="ECO:0000256" key="3">
    <source>
        <dbReference type="ARBA" id="ARBA00012438"/>
    </source>
</evidence>
<keyword evidence="11 15" id="KW-1133">Transmembrane helix</keyword>
<dbReference type="PROSITE" id="PS50885">
    <property type="entry name" value="HAMP"/>
    <property type="match status" value="1"/>
</dbReference>
<dbReference type="InterPro" id="IPR036097">
    <property type="entry name" value="HisK_dim/P_sf"/>
</dbReference>
<dbReference type="GO" id="GO:0004673">
    <property type="term" value="F:protein histidine kinase activity"/>
    <property type="evidence" value="ECO:0007669"/>
    <property type="project" value="UniProtKB-EC"/>
</dbReference>
<evidence type="ECO:0000256" key="2">
    <source>
        <dbReference type="ARBA" id="ARBA00004651"/>
    </source>
</evidence>
<dbReference type="InterPro" id="IPR005467">
    <property type="entry name" value="His_kinase_dom"/>
</dbReference>